<comment type="similarity">
    <text evidence="1">Belongs to the glycosyl hydrolase 2 family.</text>
</comment>
<name>A0ABV7V1P3_9SPHN</name>
<evidence type="ECO:0000256" key="3">
    <source>
        <dbReference type="ARBA" id="ARBA00023295"/>
    </source>
</evidence>
<feature type="domain" description="Exo-beta-D-glucosaminidase Ig-fold" evidence="7">
    <location>
        <begin position="1040"/>
        <end position="1145"/>
    </location>
</feature>
<dbReference type="InterPro" id="IPR013320">
    <property type="entry name" value="ConA-like_dom_sf"/>
</dbReference>
<organism evidence="9 10">
    <name type="scientific">Novosphingobium pokkalii</name>
    <dbReference type="NCBI Taxonomy" id="1770194"/>
    <lineage>
        <taxon>Bacteria</taxon>
        <taxon>Pseudomonadati</taxon>
        <taxon>Pseudomonadota</taxon>
        <taxon>Alphaproteobacteria</taxon>
        <taxon>Sphingomonadales</taxon>
        <taxon>Sphingomonadaceae</taxon>
        <taxon>Novosphingobium</taxon>
    </lineage>
</organism>
<dbReference type="InterPro" id="IPR036156">
    <property type="entry name" value="Beta-gal/glucu_dom_sf"/>
</dbReference>
<dbReference type="InterPro" id="IPR013783">
    <property type="entry name" value="Ig-like_fold"/>
</dbReference>
<sequence length="1154" mass="123901">MTRGFGEGHSMRFATSLLAATILGGMTAPLAGAAPVANGGPWNAAVMQGGIGIARDVPADAPVLAARAPTGFAAWVRPQAVQPGSVVLLAIGDTAGGVSRALLLVDGKPALRVGGATLVAPRALAAGRFTHLAASWNGSEGVIYVDGQEVARSAVPDAGALAPRLAVAPALPGLGHFGGDLVDARIEDGALPAPAVQALVAAKPDFDLVQMWHVGVGWEFQKTANTGYWRQQDPWTLPQAKGGFSAPVAKPAPTAPAVQPLAEGLWRINGWQLAGAPDVPGADGAALSQPGNPKGLWRAATVPGTVLTTLVDRGVYPDPYYGLNNMRIPESLARQDWWYRTSFTVPADAAGKRLALRFNGINYAAEIWVNGKKLGQTKGAFARGEFTLVPVAGENVIAVKVSPPPHPGIPHEQSIAAGVGENGGQLAIDGPTFVATEGWDWIPGIRDRDTGLWQDVQLAARGDVRLLDSQVVTDLPLPRTDSADVLITVPLRNDADAPRTVTVRAAFDNVTVERTITLTPGEGEVRFTPADFPQLHVKNPKLWWPNGYGEQALHPLHLTATVDGAVSDRAETRFGIREVSYDLSLMDHAGALRRVNVQPTDGRLAGQKLIDVRHEAIKETPRGWVESLTAAGETSPAVQPLGAADTLPEPHLTIRVNGVKIAARGGSWGMDDAMKRVSRARMEPAFRLHKEAHLNIIRNWMGTSTEPEFYDLADEYGMMVLNDFWQSTQNFQVEPQDPQLFLANAEDVVKRYRNHPSIIIWFGRNEGVPYPTLNEGLDDLLFKLDGTRWYTGSSNTVNLQGSGPYNYRQPEGYFTDLATGFSVETGTPSLATAAAIAQYVPEADRWPLSDTLAYHDWHFSGNGDTKTFMASLDRRFGAATSFADFERKAQMMNLETHQAMIEGFLGHLWTKNSGRLFWMTHPAWPSNAWQIYSSDFDTHAAYYGAQRAARPLHAQLNLPDNALVLVNTTQQDARGLTVASTVTDLAGKVLFTRTDRTDALANRDTTLKALPLDAIFARDPMVLVSLKITDRSGKAVNDTVYWRGKDEAAYRALNAMAPAPLGLAAASTSAEGGERQATITLTNHGSTPALNARATLVDAAGQRILPAYYSDNYVAVMPGETRTITVRWPATAGTAAAVMLEGWNVPAARAGLAQ</sequence>
<keyword evidence="4" id="KW-0732">Signal</keyword>
<feature type="domain" description="Glycoside hydrolase family 2 immunoglobulin-like beta-sandwich" evidence="5">
    <location>
        <begin position="472"/>
        <end position="577"/>
    </location>
</feature>
<dbReference type="Gene3D" id="3.20.20.80">
    <property type="entry name" value="Glycosidases"/>
    <property type="match status" value="1"/>
</dbReference>
<dbReference type="Pfam" id="PF00703">
    <property type="entry name" value="Glyco_hydro_2"/>
    <property type="match status" value="1"/>
</dbReference>
<dbReference type="RefSeq" id="WP_229815018.1">
    <property type="nucleotide sequence ID" value="NZ_BMZP01000001.1"/>
</dbReference>
<dbReference type="EMBL" id="JBHRYE010000011">
    <property type="protein sequence ID" value="MFC3671276.1"/>
    <property type="molecule type" value="Genomic_DNA"/>
</dbReference>
<evidence type="ECO:0000256" key="2">
    <source>
        <dbReference type="ARBA" id="ARBA00022801"/>
    </source>
</evidence>
<evidence type="ECO:0000313" key="9">
    <source>
        <dbReference type="EMBL" id="MFC3671276.1"/>
    </source>
</evidence>
<evidence type="ECO:0000256" key="4">
    <source>
        <dbReference type="SAM" id="SignalP"/>
    </source>
</evidence>
<dbReference type="Pfam" id="PF18368">
    <property type="entry name" value="Ig_GlcNase"/>
    <property type="match status" value="1"/>
</dbReference>
<protein>
    <submittedName>
        <fullName evidence="9">LamG-like jellyroll fold domain-containing protein</fullName>
    </submittedName>
</protein>
<feature type="chain" id="PRO_5045652361" evidence="4">
    <location>
        <begin position="34"/>
        <end position="1154"/>
    </location>
</feature>
<dbReference type="PANTHER" id="PTHR43536">
    <property type="entry name" value="MANNOSYLGLYCOPROTEIN ENDO-BETA-MANNOSIDASE"/>
    <property type="match status" value="1"/>
</dbReference>
<dbReference type="InterPro" id="IPR008979">
    <property type="entry name" value="Galactose-bd-like_sf"/>
</dbReference>
<evidence type="ECO:0000259" key="7">
    <source>
        <dbReference type="Pfam" id="PF18368"/>
    </source>
</evidence>
<gene>
    <name evidence="9" type="ORF">ACFOOT_07560</name>
</gene>
<proteinExistence type="inferred from homology"/>
<evidence type="ECO:0000259" key="5">
    <source>
        <dbReference type="Pfam" id="PF00703"/>
    </source>
</evidence>
<dbReference type="SUPFAM" id="SSF49303">
    <property type="entry name" value="beta-Galactosidase/glucuronidase domain"/>
    <property type="match status" value="3"/>
</dbReference>
<evidence type="ECO:0000256" key="1">
    <source>
        <dbReference type="ARBA" id="ARBA00007401"/>
    </source>
</evidence>
<dbReference type="InterPro" id="IPR006102">
    <property type="entry name" value="Ig-like_GH2"/>
</dbReference>
<dbReference type="Gene3D" id="2.60.40.10">
    <property type="entry name" value="Immunoglobulins"/>
    <property type="match status" value="3"/>
</dbReference>
<dbReference type="SUPFAM" id="SSF49785">
    <property type="entry name" value="Galactose-binding domain-like"/>
    <property type="match status" value="1"/>
</dbReference>
<dbReference type="InterPro" id="IPR043534">
    <property type="entry name" value="EBDG/EBM"/>
</dbReference>
<dbReference type="Pfam" id="PF02836">
    <property type="entry name" value="Glyco_hydro_2_C"/>
    <property type="match status" value="1"/>
</dbReference>
<dbReference type="Pfam" id="PF13385">
    <property type="entry name" value="Laminin_G_3"/>
    <property type="match status" value="1"/>
</dbReference>
<dbReference type="Proteomes" id="UP001595683">
    <property type="component" value="Unassembled WGS sequence"/>
</dbReference>
<feature type="domain" description="Glycoside hydrolase family 2 catalytic" evidence="6">
    <location>
        <begin position="677"/>
        <end position="789"/>
    </location>
</feature>
<comment type="caution">
    <text evidence="9">The sequence shown here is derived from an EMBL/GenBank/DDBJ whole genome shotgun (WGS) entry which is preliminary data.</text>
</comment>
<accession>A0ABV7V1P3</accession>
<keyword evidence="2" id="KW-0378">Hydrolase</keyword>
<feature type="domain" description="Beta-mannosidase-like galactose-binding" evidence="8">
    <location>
        <begin position="294"/>
        <end position="454"/>
    </location>
</feature>
<feature type="signal peptide" evidence="4">
    <location>
        <begin position="1"/>
        <end position="33"/>
    </location>
</feature>
<dbReference type="InterPro" id="IPR006103">
    <property type="entry name" value="Glyco_hydro_2_cat"/>
</dbReference>
<dbReference type="InterPro" id="IPR041351">
    <property type="entry name" value="Ig_GlcNase"/>
</dbReference>
<dbReference type="InterPro" id="IPR017853">
    <property type="entry name" value="GH"/>
</dbReference>
<dbReference type="Pfam" id="PF22666">
    <property type="entry name" value="Glyco_hydro_2_N2"/>
    <property type="match status" value="1"/>
</dbReference>
<evidence type="ECO:0000259" key="6">
    <source>
        <dbReference type="Pfam" id="PF02836"/>
    </source>
</evidence>
<dbReference type="Gene3D" id="2.60.120.260">
    <property type="entry name" value="Galactose-binding domain-like"/>
    <property type="match status" value="1"/>
</dbReference>
<reference evidence="10" key="1">
    <citation type="journal article" date="2019" name="Int. J. Syst. Evol. Microbiol.">
        <title>The Global Catalogue of Microorganisms (GCM) 10K type strain sequencing project: providing services to taxonomists for standard genome sequencing and annotation.</title>
        <authorList>
            <consortium name="The Broad Institute Genomics Platform"/>
            <consortium name="The Broad Institute Genome Sequencing Center for Infectious Disease"/>
            <person name="Wu L."/>
            <person name="Ma J."/>
        </authorList>
    </citation>
    <scope>NUCLEOTIDE SEQUENCE [LARGE SCALE GENOMIC DNA]</scope>
    <source>
        <strain evidence="10">KCTC 42224</strain>
    </source>
</reference>
<evidence type="ECO:0000313" key="10">
    <source>
        <dbReference type="Proteomes" id="UP001595683"/>
    </source>
</evidence>
<dbReference type="PANTHER" id="PTHR43536:SF1">
    <property type="entry name" value="MANNOSYLGLYCOPROTEIN ENDO-BETA-MANNOSIDASE"/>
    <property type="match status" value="1"/>
</dbReference>
<dbReference type="Gene3D" id="2.60.120.200">
    <property type="match status" value="1"/>
</dbReference>
<keyword evidence="10" id="KW-1185">Reference proteome</keyword>
<dbReference type="SUPFAM" id="SSF51445">
    <property type="entry name" value="(Trans)glycosidases"/>
    <property type="match status" value="1"/>
</dbReference>
<dbReference type="SUPFAM" id="SSF49899">
    <property type="entry name" value="Concanavalin A-like lectins/glucanases"/>
    <property type="match status" value="1"/>
</dbReference>
<evidence type="ECO:0000259" key="8">
    <source>
        <dbReference type="Pfam" id="PF22666"/>
    </source>
</evidence>
<keyword evidence="3" id="KW-0326">Glycosidase</keyword>
<dbReference type="InterPro" id="IPR054593">
    <property type="entry name" value="Beta-mannosidase-like_N2"/>
</dbReference>